<dbReference type="Pfam" id="PF13338">
    <property type="entry name" value="AbiEi_4"/>
    <property type="match status" value="1"/>
</dbReference>
<evidence type="ECO:0000313" key="2">
    <source>
        <dbReference type="EMBL" id="MBO1751266.1"/>
    </source>
</evidence>
<reference evidence="2" key="1">
    <citation type="submission" date="2021-03" db="EMBL/GenBank/DDBJ databases">
        <title>Actinotalea soli sp. nov., isolated from soil.</title>
        <authorList>
            <person name="Ping W."/>
            <person name="Zhang J."/>
        </authorList>
    </citation>
    <scope>NUCLEOTIDE SEQUENCE</scope>
    <source>
        <strain evidence="2">BY-33</strain>
    </source>
</reference>
<proteinExistence type="predicted"/>
<accession>A0A939LNJ0</accession>
<feature type="domain" description="AbiEi antitoxin N-terminal" evidence="1">
    <location>
        <begin position="8"/>
        <end position="52"/>
    </location>
</feature>
<organism evidence="2 3">
    <name type="scientific">Actinotalea soli</name>
    <dbReference type="NCBI Taxonomy" id="2819234"/>
    <lineage>
        <taxon>Bacteria</taxon>
        <taxon>Bacillati</taxon>
        <taxon>Actinomycetota</taxon>
        <taxon>Actinomycetes</taxon>
        <taxon>Micrococcales</taxon>
        <taxon>Cellulomonadaceae</taxon>
        <taxon>Actinotalea</taxon>
    </lineage>
</organism>
<evidence type="ECO:0000259" key="1">
    <source>
        <dbReference type="Pfam" id="PF13338"/>
    </source>
</evidence>
<protein>
    <submittedName>
        <fullName evidence="2">Type IV toxin-antitoxin system AbiEi family antitoxin domain-containing protein</fullName>
    </submittedName>
</protein>
<comment type="caution">
    <text evidence="2">The sequence shown here is derived from an EMBL/GenBank/DDBJ whole genome shotgun (WGS) entry which is preliminary data.</text>
</comment>
<gene>
    <name evidence="2" type="ORF">J4G33_05565</name>
</gene>
<dbReference type="RefSeq" id="WP_208054937.1">
    <property type="nucleotide sequence ID" value="NZ_JAGEMK010000002.1"/>
</dbReference>
<dbReference type="EMBL" id="JAGEMK010000002">
    <property type="protein sequence ID" value="MBO1751266.1"/>
    <property type="molecule type" value="Genomic_DNA"/>
</dbReference>
<name>A0A939LNJ0_9CELL</name>
<evidence type="ECO:0000313" key="3">
    <source>
        <dbReference type="Proteomes" id="UP000664209"/>
    </source>
</evidence>
<dbReference type="Proteomes" id="UP000664209">
    <property type="component" value="Unassembled WGS sequence"/>
</dbReference>
<keyword evidence="3" id="KW-1185">Reference proteome</keyword>
<dbReference type="InterPro" id="IPR025159">
    <property type="entry name" value="AbiEi_N"/>
</dbReference>
<sequence length="319" mass="35734">MSPPHPSIMRLAERQLGVVTTAQLLRLGAEPSWIKRQVRHGPWKRLHRGVLVVHSGPVEWRTRAQAALLHAGRGAVLSHRAAGYQHGFADVPPRLVDVSVPHGRHVAGSPGIVVHRRRHLGAEGWAHLVNRLPTTTRPGTVLDLLTLARSDDEVISLLCAAVRARTLPAEIRDAVTQSARMAHRRLVLEILEDVEGGAESALERRYRRDVERRHRLPRSRRQVQHRLGDGRRIRADAVYESLGVRVELDGELAHPGGRTDQDTWRDNAVLLERGEVTLRYRWRHIRVTPCSTAAQVVAALRSRGWRGTPRPCGPDCLVT</sequence>
<dbReference type="AlphaFoldDB" id="A0A939LNJ0"/>